<keyword evidence="9" id="KW-0614">Plasmid</keyword>
<feature type="domain" description="RNA 2-O ribose methyltransferase substrate binding" evidence="7">
    <location>
        <begin position="5"/>
        <end position="81"/>
    </location>
</feature>
<comment type="subcellular location">
    <subcellularLocation>
        <location evidence="6">Cytoplasm</location>
    </subcellularLocation>
</comment>
<evidence type="ECO:0000313" key="10">
    <source>
        <dbReference type="Proteomes" id="UP000054859"/>
    </source>
</evidence>
<keyword evidence="2 6" id="KW-0698">rRNA processing</keyword>
<dbReference type="Pfam" id="PF00588">
    <property type="entry name" value="SpoU_methylase"/>
    <property type="match status" value="1"/>
</dbReference>
<evidence type="ECO:0000313" key="11">
    <source>
        <dbReference type="Proteomes" id="UP000281170"/>
    </source>
</evidence>
<dbReference type="InterPro" id="IPR029026">
    <property type="entry name" value="tRNA_m1G_MTases_N"/>
</dbReference>
<dbReference type="RefSeq" id="WP_058463109.1">
    <property type="nucleotide sequence ID" value="NZ_CAAAHS010000001.1"/>
</dbReference>
<dbReference type="InterPro" id="IPR029064">
    <property type="entry name" value="Ribosomal_eL30-like_sf"/>
</dbReference>
<dbReference type="OrthoDB" id="9785673at2"/>
<dbReference type="SUPFAM" id="SSF75217">
    <property type="entry name" value="alpha/beta knot"/>
    <property type="match status" value="1"/>
</dbReference>
<name>A0A0W0R0Y7_9GAMM</name>
<dbReference type="KEGG" id="ladl:NCTC12735_00082"/>
<dbReference type="EMBL" id="LNKA01000019">
    <property type="protein sequence ID" value="KTC64764.1"/>
    <property type="molecule type" value="Genomic_DNA"/>
</dbReference>
<protein>
    <recommendedName>
        <fullName evidence="6">23S rRNA (guanosine-2'-O-)-methyltransferase RlmB</fullName>
        <ecNumber evidence="6">2.1.1.185</ecNumber>
    </recommendedName>
    <alternativeName>
        <fullName evidence="6">23S rRNA (guanosine2251 2'-O)-methyltransferase</fullName>
    </alternativeName>
    <alternativeName>
        <fullName evidence="6">23S rRNA Gm2251 2'-O-methyltransferase</fullName>
    </alternativeName>
</protein>
<dbReference type="PANTHER" id="PTHR46429">
    <property type="entry name" value="23S RRNA (GUANOSINE-2'-O-)-METHYLTRANSFERASE RLMB"/>
    <property type="match status" value="1"/>
</dbReference>
<evidence type="ECO:0000256" key="3">
    <source>
        <dbReference type="ARBA" id="ARBA00022603"/>
    </source>
</evidence>
<feature type="binding site" evidence="6">
    <location>
        <position position="227"/>
    </location>
    <ligand>
        <name>S-adenosyl-L-methionine</name>
        <dbReference type="ChEBI" id="CHEBI:59789"/>
    </ligand>
</feature>
<keyword evidence="1 6" id="KW-0963">Cytoplasm</keyword>
<dbReference type="STRING" id="45056.Lade_2058"/>
<dbReference type="Pfam" id="PF08032">
    <property type="entry name" value="SpoU_sub_bind"/>
    <property type="match status" value="1"/>
</dbReference>
<dbReference type="AlphaFoldDB" id="A0A0W0R0Y7"/>
<gene>
    <name evidence="6 9" type="primary">rlmB</name>
    <name evidence="8" type="ORF">Lade_2058</name>
    <name evidence="9" type="ORF">NCTC12735_00082</name>
</gene>
<dbReference type="Proteomes" id="UP000054859">
    <property type="component" value="Unassembled WGS sequence"/>
</dbReference>
<comment type="function">
    <text evidence="6">Specifically methylates the ribose of guanosine 2251 in 23S rRNA.</text>
</comment>
<dbReference type="GO" id="GO:0003723">
    <property type="term" value="F:RNA binding"/>
    <property type="evidence" value="ECO:0007669"/>
    <property type="project" value="InterPro"/>
</dbReference>
<keyword evidence="5 6" id="KW-0949">S-adenosyl-L-methionine</keyword>
<evidence type="ECO:0000256" key="6">
    <source>
        <dbReference type="HAMAP-Rule" id="MF_01887"/>
    </source>
</evidence>
<sequence length="248" mass="27150">MSESLVCGIHAVKALLNNTHRSVKKIYVNKERLDQRLAEILEIAEKKHINIEKLPLQKLNQQFPNVIHQGIIALASKIPEYYENDLPQLLSLSKQPPFVLILDGVTDPHNLGACLRSADAAGVDFVVIPKDKNASITPVVSKVASGALESIPFVRVTNLARSIDLLKKEGIWVYGAAGEAKKSLFEMDFKAGIAIVMGAEGEGMRRLTREKCDELFSIPMLGSVSSLNVSVATGISLFEVVRNRTGYS</sequence>
<dbReference type="Gene3D" id="3.40.1280.10">
    <property type="match status" value="1"/>
</dbReference>
<dbReference type="CDD" id="cd18103">
    <property type="entry name" value="SpoU-like_RlmB"/>
    <property type="match status" value="1"/>
</dbReference>
<accession>A0A0W0R0Y7</accession>
<dbReference type="FunFam" id="3.40.1280.10:FF:000008">
    <property type="entry name" value="Group 3 RNA methyltransferase TrmH"/>
    <property type="match status" value="1"/>
</dbReference>
<evidence type="ECO:0000256" key="4">
    <source>
        <dbReference type="ARBA" id="ARBA00022679"/>
    </source>
</evidence>
<evidence type="ECO:0000313" key="9">
    <source>
        <dbReference type="EMBL" id="VEH81337.1"/>
    </source>
</evidence>
<keyword evidence="3 6" id="KW-0489">Methyltransferase</keyword>
<comment type="catalytic activity">
    <reaction evidence="6">
        <text>guanosine(2251) in 23S rRNA + S-adenosyl-L-methionine = 2'-O-methylguanosine(2251) in 23S rRNA + S-adenosyl-L-homocysteine + H(+)</text>
        <dbReference type="Rhea" id="RHEA:24140"/>
        <dbReference type="Rhea" id="RHEA-COMP:10239"/>
        <dbReference type="Rhea" id="RHEA-COMP:10241"/>
        <dbReference type="ChEBI" id="CHEBI:15378"/>
        <dbReference type="ChEBI" id="CHEBI:57856"/>
        <dbReference type="ChEBI" id="CHEBI:59789"/>
        <dbReference type="ChEBI" id="CHEBI:74269"/>
        <dbReference type="ChEBI" id="CHEBI:74445"/>
        <dbReference type="EC" id="2.1.1.185"/>
    </reaction>
</comment>
<dbReference type="PATRIC" id="fig|45056.6.peg.2127"/>
<dbReference type="Proteomes" id="UP000281170">
    <property type="component" value="Plasmid 5"/>
</dbReference>
<feature type="binding site" evidence="6">
    <location>
        <position position="218"/>
    </location>
    <ligand>
        <name>S-adenosyl-L-methionine</name>
        <dbReference type="ChEBI" id="CHEBI:59789"/>
    </ligand>
</feature>
<dbReference type="EMBL" id="LR134414">
    <property type="protein sequence ID" value="VEH81337.1"/>
    <property type="molecule type" value="Genomic_DNA"/>
</dbReference>
<evidence type="ECO:0000256" key="2">
    <source>
        <dbReference type="ARBA" id="ARBA00022552"/>
    </source>
</evidence>
<evidence type="ECO:0000256" key="5">
    <source>
        <dbReference type="ARBA" id="ARBA00022691"/>
    </source>
</evidence>
<reference evidence="9 11" key="2">
    <citation type="submission" date="2018-12" db="EMBL/GenBank/DDBJ databases">
        <authorList>
            <consortium name="Pathogen Informatics"/>
        </authorList>
    </citation>
    <scope>NUCLEOTIDE SEQUENCE [LARGE SCALE GENOMIC DNA]</scope>
    <source>
        <strain evidence="9 11">NCTC12735</strain>
        <plasmid evidence="11">5</plasmid>
    </source>
</reference>
<dbReference type="GO" id="GO:0005829">
    <property type="term" value="C:cytosol"/>
    <property type="evidence" value="ECO:0007669"/>
    <property type="project" value="TreeGrafter"/>
</dbReference>
<keyword evidence="4 6" id="KW-0808">Transferase</keyword>
<dbReference type="HAMAP" id="MF_01887">
    <property type="entry name" value="23SrRNA_methyltr_B"/>
    <property type="match status" value="1"/>
</dbReference>
<reference evidence="8 10" key="1">
    <citation type="submission" date="2015-11" db="EMBL/GenBank/DDBJ databases">
        <title>Identification of large and diverse effector repertoires of 38 Legionella species.</title>
        <authorList>
            <person name="Burstein D."/>
            <person name="Amaro F."/>
            <person name="Zusman T."/>
            <person name="Lifshitz Z."/>
            <person name="Cohen O."/>
            <person name="Gilbert J.A."/>
            <person name="Pupko T."/>
            <person name="Shuman H.A."/>
            <person name="Segal G."/>
        </authorList>
    </citation>
    <scope>NUCLEOTIDE SEQUENCE [LARGE SCALE GENOMIC DNA]</scope>
    <source>
        <strain evidence="8 10">1762-AUS-E</strain>
    </source>
</reference>
<geneLocation type="plasmid" evidence="9 11">
    <name>5</name>
</geneLocation>
<feature type="binding site" evidence="6">
    <location>
        <position position="198"/>
    </location>
    <ligand>
        <name>S-adenosyl-L-methionine</name>
        <dbReference type="ChEBI" id="CHEBI:59789"/>
    </ligand>
</feature>
<dbReference type="SMART" id="SM00967">
    <property type="entry name" value="SpoU_sub_bind"/>
    <property type="match status" value="1"/>
</dbReference>
<keyword evidence="10" id="KW-1185">Reference proteome</keyword>
<dbReference type="InterPro" id="IPR001537">
    <property type="entry name" value="SpoU_MeTrfase"/>
</dbReference>
<comment type="similarity">
    <text evidence="6">Belongs to the class IV-like SAM-binding methyltransferase superfamily. RNA methyltransferase TrmH family. RlmB subfamily.</text>
</comment>
<dbReference type="Gene3D" id="3.30.1330.30">
    <property type="match status" value="1"/>
</dbReference>
<evidence type="ECO:0000313" key="8">
    <source>
        <dbReference type="EMBL" id="KTC64764.1"/>
    </source>
</evidence>
<dbReference type="NCBIfam" id="TIGR00186">
    <property type="entry name" value="rRNA_methyl_3"/>
    <property type="match status" value="1"/>
</dbReference>
<dbReference type="GO" id="GO:0070039">
    <property type="term" value="F:rRNA (guanosine-2'-O-)-methyltransferase activity"/>
    <property type="evidence" value="ECO:0007669"/>
    <property type="project" value="UniProtKB-UniRule"/>
</dbReference>
<dbReference type="EC" id="2.1.1.185" evidence="6"/>
<dbReference type="InterPro" id="IPR024915">
    <property type="entry name" value="23S_rRNA_MeTrfase_RlmB"/>
</dbReference>
<organism evidence="8 10">
    <name type="scientific">Legionella adelaidensis</name>
    <dbReference type="NCBI Taxonomy" id="45056"/>
    <lineage>
        <taxon>Bacteria</taxon>
        <taxon>Pseudomonadati</taxon>
        <taxon>Pseudomonadota</taxon>
        <taxon>Gammaproteobacteria</taxon>
        <taxon>Legionellales</taxon>
        <taxon>Legionellaceae</taxon>
        <taxon>Legionella</taxon>
    </lineage>
</organism>
<evidence type="ECO:0000259" key="7">
    <source>
        <dbReference type="SMART" id="SM00967"/>
    </source>
</evidence>
<dbReference type="InterPro" id="IPR004441">
    <property type="entry name" value="rRNA_MeTrfase_TrmH"/>
</dbReference>
<dbReference type="SUPFAM" id="SSF55315">
    <property type="entry name" value="L30e-like"/>
    <property type="match status" value="1"/>
</dbReference>
<evidence type="ECO:0000256" key="1">
    <source>
        <dbReference type="ARBA" id="ARBA00022490"/>
    </source>
</evidence>
<dbReference type="PANTHER" id="PTHR46429:SF1">
    <property type="entry name" value="23S RRNA (GUANOSINE-2'-O-)-METHYLTRANSFERASE RLMB"/>
    <property type="match status" value="1"/>
</dbReference>
<dbReference type="InterPro" id="IPR029028">
    <property type="entry name" value="Alpha/beta_knot_MTases"/>
</dbReference>
<proteinExistence type="inferred from homology"/>
<dbReference type="InterPro" id="IPR013123">
    <property type="entry name" value="SpoU_subst-bd"/>
</dbReference>